<sequence length="177" mass="18666">MGRSSSSPIRYFHRPIPNFSENSSLFCSSNLFLQALNVGGQLFPAFLEEEVAIHEPARVAEPNELQDLGKQRHGVDGADDHGRQPEGDDGAAAVQEHGGLVLNGVPLCFEVLDELVAGGRGVLGGGLRAEQREPRRILEAKRADAAAPGEKGGARSGGEACAAEERHGVRRGGHVSG</sequence>
<dbReference type="AlphaFoldDB" id="A0A0A9H944"/>
<accession>A0A0A9H944</accession>
<evidence type="ECO:0000313" key="2">
    <source>
        <dbReference type="EMBL" id="JAE29423.1"/>
    </source>
</evidence>
<proteinExistence type="predicted"/>
<reference evidence="2" key="1">
    <citation type="submission" date="2014-09" db="EMBL/GenBank/DDBJ databases">
        <authorList>
            <person name="Magalhaes I.L.F."/>
            <person name="Oliveira U."/>
            <person name="Santos F.R."/>
            <person name="Vidigal T.H.D.A."/>
            <person name="Brescovit A.D."/>
            <person name="Santos A.J."/>
        </authorList>
    </citation>
    <scope>NUCLEOTIDE SEQUENCE</scope>
    <source>
        <tissue evidence="2">Shoot tissue taken approximately 20 cm above the soil surface</tissue>
    </source>
</reference>
<feature type="region of interest" description="Disordered" evidence="1">
    <location>
        <begin position="139"/>
        <end position="177"/>
    </location>
</feature>
<dbReference type="EMBL" id="GBRH01168473">
    <property type="protein sequence ID" value="JAE29423.1"/>
    <property type="molecule type" value="Transcribed_RNA"/>
</dbReference>
<protein>
    <submittedName>
        <fullName evidence="2">Uncharacterized protein</fullName>
    </submittedName>
</protein>
<feature type="region of interest" description="Disordered" evidence="1">
    <location>
        <begin position="70"/>
        <end position="91"/>
    </location>
</feature>
<reference evidence="2" key="2">
    <citation type="journal article" date="2015" name="Data Brief">
        <title>Shoot transcriptome of the giant reed, Arundo donax.</title>
        <authorList>
            <person name="Barrero R.A."/>
            <person name="Guerrero F.D."/>
            <person name="Moolhuijzen P."/>
            <person name="Goolsby J.A."/>
            <person name="Tidwell J."/>
            <person name="Bellgard S.E."/>
            <person name="Bellgard M.I."/>
        </authorList>
    </citation>
    <scope>NUCLEOTIDE SEQUENCE</scope>
    <source>
        <tissue evidence="2">Shoot tissue taken approximately 20 cm above the soil surface</tissue>
    </source>
</reference>
<organism evidence="2">
    <name type="scientific">Arundo donax</name>
    <name type="common">Giant reed</name>
    <name type="synonym">Donax arundinaceus</name>
    <dbReference type="NCBI Taxonomy" id="35708"/>
    <lineage>
        <taxon>Eukaryota</taxon>
        <taxon>Viridiplantae</taxon>
        <taxon>Streptophyta</taxon>
        <taxon>Embryophyta</taxon>
        <taxon>Tracheophyta</taxon>
        <taxon>Spermatophyta</taxon>
        <taxon>Magnoliopsida</taxon>
        <taxon>Liliopsida</taxon>
        <taxon>Poales</taxon>
        <taxon>Poaceae</taxon>
        <taxon>PACMAD clade</taxon>
        <taxon>Arundinoideae</taxon>
        <taxon>Arundineae</taxon>
        <taxon>Arundo</taxon>
    </lineage>
</organism>
<feature type="compositionally biased region" description="Basic residues" evidence="1">
    <location>
        <begin position="168"/>
        <end position="177"/>
    </location>
</feature>
<name>A0A0A9H944_ARUDO</name>
<evidence type="ECO:0000256" key="1">
    <source>
        <dbReference type="SAM" id="MobiDB-lite"/>
    </source>
</evidence>
<feature type="compositionally biased region" description="Basic and acidic residues" evidence="1">
    <location>
        <begin position="70"/>
        <end position="86"/>
    </location>
</feature>